<evidence type="ECO:0000313" key="2">
    <source>
        <dbReference type="EMBL" id="AEC00336.1"/>
    </source>
</evidence>
<dbReference type="Proteomes" id="UP000011124">
    <property type="component" value="Chromosome"/>
</dbReference>
<dbReference type="Proteomes" id="UP000003505">
    <property type="component" value="Unassembled WGS sequence"/>
</dbReference>
<dbReference type="STRING" id="546271.Selsp_1377"/>
<evidence type="ECO:0000313" key="5">
    <source>
        <dbReference type="Proteomes" id="UP000011124"/>
    </source>
</evidence>
<evidence type="ECO:0000313" key="4">
    <source>
        <dbReference type="Proteomes" id="UP000003505"/>
    </source>
</evidence>
<reference evidence="2 5" key="2">
    <citation type="submission" date="2011-04" db="EMBL/GenBank/DDBJ databases">
        <title>The complete genome of Selenomonas sputigena DSM 20758.</title>
        <authorList>
            <consortium name="US DOE Joint Genome Institute (JGI-PGF)"/>
            <person name="Lucas S."/>
            <person name="Copeland A."/>
            <person name="Lapidus A."/>
            <person name="Bruce D."/>
            <person name="Goodwin L."/>
            <person name="Pitluck S."/>
            <person name="Peters L."/>
            <person name="Kyrpides N."/>
            <person name="Mavromatis K."/>
            <person name="Ivanova N."/>
            <person name="Ovchinnikova G."/>
            <person name="Teshima H."/>
            <person name="Detter J.C."/>
            <person name="Tapia R."/>
            <person name="Han C."/>
            <person name="Land M."/>
            <person name="Hauser L."/>
            <person name="Markowitz V."/>
            <person name="Cheng J.-F."/>
            <person name="Hugenholtz P."/>
            <person name="Woyke T."/>
            <person name="Wu D."/>
            <person name="Gronow S."/>
            <person name="Wellnitz S."/>
            <person name="Schneider S."/>
            <person name="Klenk H.-P."/>
            <person name="Eisen J.A."/>
        </authorList>
    </citation>
    <scope>NUCLEOTIDE SEQUENCE [LARGE SCALE GENOMIC DNA]</scope>
    <source>
        <strain evidence="2">ATCC 35185</strain>
        <strain evidence="5">ATCC 35185 / DSM 20758 / VPI D19B-28</strain>
    </source>
</reference>
<dbReference type="KEGG" id="ssg:Selsp_1377"/>
<protein>
    <recommendedName>
        <fullName evidence="6">Lipoprotein</fullName>
    </recommendedName>
</protein>
<dbReference type="OrthoDB" id="1666587at2"/>
<name>C9LU32_SELS3</name>
<organism evidence="3 4">
    <name type="scientific">Selenomonas sputigena (strain ATCC 35185 / DSM 20758 / CCUG 44933 / VPI D19B-28)</name>
    <dbReference type="NCBI Taxonomy" id="546271"/>
    <lineage>
        <taxon>Bacteria</taxon>
        <taxon>Bacillati</taxon>
        <taxon>Bacillota</taxon>
        <taxon>Negativicutes</taxon>
        <taxon>Selenomonadales</taxon>
        <taxon>Selenomonadaceae</taxon>
        <taxon>Selenomonas</taxon>
    </lineage>
</organism>
<keyword evidence="1" id="KW-0732">Signal</keyword>
<sequence>MKLKKIAASLLLGATLAAGSAVCGAEGLDWITPQDMSLGGVEPGMSLDYVESIYGPMKDVQSHYVDHLFGYGDTVKIVPSADGMSVKSVLVKGNNGWATPAGVTVGMDASILQKIYGTGAVDSTKHKKHRMPGYDYYTYWQTDNPFHYLTFGVKNGKIAFIKVGLMQK</sequence>
<dbReference type="AlphaFoldDB" id="C9LU32"/>
<dbReference type="EMBL" id="CP002637">
    <property type="protein sequence ID" value="AEC00336.1"/>
    <property type="molecule type" value="Genomic_DNA"/>
</dbReference>
<dbReference type="EMBL" id="ACKP02000015">
    <property type="protein sequence ID" value="EEX77563.1"/>
    <property type="molecule type" value="Genomic_DNA"/>
</dbReference>
<evidence type="ECO:0000313" key="3">
    <source>
        <dbReference type="EMBL" id="EEX77563.1"/>
    </source>
</evidence>
<feature type="chain" id="PRO_5038283515" description="Lipoprotein" evidence="1">
    <location>
        <begin position="21"/>
        <end position="168"/>
    </location>
</feature>
<evidence type="ECO:0008006" key="6">
    <source>
        <dbReference type="Google" id="ProtNLM"/>
    </source>
</evidence>
<dbReference type="eggNOG" id="ENOG502ZVIM">
    <property type="taxonomic scope" value="Bacteria"/>
</dbReference>
<reference evidence="3 4" key="1">
    <citation type="submission" date="2009-09" db="EMBL/GenBank/DDBJ databases">
        <authorList>
            <person name="Weinstock G."/>
            <person name="Sodergren E."/>
            <person name="Clifton S."/>
            <person name="Fulton L."/>
            <person name="Fulton B."/>
            <person name="Courtney L."/>
            <person name="Fronick C."/>
            <person name="Harrison M."/>
            <person name="Strong C."/>
            <person name="Farmer C."/>
            <person name="Delahaunty K."/>
            <person name="Markovic C."/>
            <person name="Hall O."/>
            <person name="Minx P."/>
            <person name="Tomlinson C."/>
            <person name="Mitreva M."/>
            <person name="Nelson J."/>
            <person name="Hou S."/>
            <person name="Wollam A."/>
            <person name="Pepin K.H."/>
            <person name="Johnson M."/>
            <person name="Bhonagiri V."/>
            <person name="Nash W.E."/>
            <person name="Warren W."/>
            <person name="Chinwalla A."/>
            <person name="Mardis E.R."/>
            <person name="Wilson R.K."/>
        </authorList>
    </citation>
    <scope>NUCLEOTIDE SEQUENCE [LARGE SCALE GENOMIC DNA]</scope>
    <source>
        <strain evidence="3">ATCC 35185</strain>
        <strain evidence="4">ATCC 35185 / DSM 20758 / VPI D19B-28</strain>
    </source>
</reference>
<dbReference type="HOGENOM" id="CLU_1585359_0_0_9"/>
<proteinExistence type="predicted"/>
<accession>C9LU32</accession>
<keyword evidence="5" id="KW-1185">Reference proteome</keyword>
<dbReference type="RefSeq" id="WP_006191996.1">
    <property type="nucleotide sequence ID" value="NC_015437.1"/>
</dbReference>
<gene>
    <name evidence="2" type="ordered locus">Selsp_1377</name>
    <name evidence="3" type="ORF">SELSPUOL_00838</name>
</gene>
<evidence type="ECO:0000256" key="1">
    <source>
        <dbReference type="SAM" id="SignalP"/>
    </source>
</evidence>
<feature type="signal peptide" evidence="1">
    <location>
        <begin position="1"/>
        <end position="20"/>
    </location>
</feature>